<protein>
    <submittedName>
        <fullName evidence="3">Uncharacterized protein</fullName>
    </submittedName>
</protein>
<dbReference type="InParanoid" id="A0A0G4EAS5"/>
<dbReference type="Proteomes" id="UP000041254">
    <property type="component" value="Unassembled WGS sequence"/>
</dbReference>
<feature type="compositionally biased region" description="Low complexity" evidence="1">
    <location>
        <begin position="320"/>
        <end position="351"/>
    </location>
</feature>
<reference evidence="3 4" key="1">
    <citation type="submission" date="2014-11" db="EMBL/GenBank/DDBJ databases">
        <authorList>
            <person name="Zhu J."/>
            <person name="Qi W."/>
            <person name="Song R."/>
        </authorList>
    </citation>
    <scope>NUCLEOTIDE SEQUENCE [LARGE SCALE GENOMIC DNA]</scope>
</reference>
<dbReference type="EMBL" id="CDMY01000075">
    <property type="protein sequence ID" value="CEL92392.1"/>
    <property type="molecule type" value="Genomic_DNA"/>
</dbReference>
<organism evidence="3 4">
    <name type="scientific">Vitrella brassicaformis (strain CCMP3155)</name>
    <dbReference type="NCBI Taxonomy" id="1169540"/>
    <lineage>
        <taxon>Eukaryota</taxon>
        <taxon>Sar</taxon>
        <taxon>Alveolata</taxon>
        <taxon>Colpodellida</taxon>
        <taxon>Vitrellaceae</taxon>
        <taxon>Vitrella</taxon>
    </lineage>
</organism>
<name>A0A0G4EAS5_VITBC</name>
<sequence length="367" mass="41369">MPPPSADKVKALIRNRQSHRTRHPDIIPQRVNKAAHGEVPRARQHFQNIHITIPLEVTLPRFCEYADLTHGQVRVTDQWNVKWIFADMIIIIWCLCPKIIVCIIIWIKCVLFPIYKLIKQRKAAVLKVVNGRAILFKQGLYYYLEMVKKNGGGPAPPLRLPRCFCAIAELFRLTPVERSFVKGNNLPARDDSSKTNNQQELRDRAREMVEASTTIHPNLKAVILKWFDELPLPPCQFSEEIRGKSYLITDPANCIGLMPALFGINDDTGAVPEGWDLTAHHLGIILKSFENKNPINEEWEDESEEVEGRITHALQHLTAPTSSAACASPTRPAASRPSWLRGTTTTRTARTSRAEAPDGDACRSEGP</sequence>
<keyword evidence="2" id="KW-0472">Membrane</keyword>
<evidence type="ECO:0000256" key="1">
    <source>
        <dbReference type="SAM" id="MobiDB-lite"/>
    </source>
</evidence>
<dbReference type="VEuPathDB" id="CryptoDB:Vbra_23228"/>
<feature type="compositionally biased region" description="Basic and acidic residues" evidence="1">
    <location>
        <begin position="352"/>
        <end position="367"/>
    </location>
</feature>
<feature type="region of interest" description="Disordered" evidence="1">
    <location>
        <begin position="320"/>
        <end position="367"/>
    </location>
</feature>
<evidence type="ECO:0000313" key="3">
    <source>
        <dbReference type="EMBL" id="CEL92392.1"/>
    </source>
</evidence>
<evidence type="ECO:0000256" key="2">
    <source>
        <dbReference type="SAM" id="Phobius"/>
    </source>
</evidence>
<gene>
    <name evidence="3" type="ORF">Vbra_23228</name>
</gene>
<feature type="transmembrane region" description="Helical" evidence="2">
    <location>
        <begin position="83"/>
        <end position="112"/>
    </location>
</feature>
<evidence type="ECO:0000313" key="4">
    <source>
        <dbReference type="Proteomes" id="UP000041254"/>
    </source>
</evidence>
<proteinExistence type="predicted"/>
<accession>A0A0G4EAS5</accession>
<dbReference type="AlphaFoldDB" id="A0A0G4EAS5"/>
<keyword evidence="2" id="KW-0812">Transmembrane</keyword>
<dbReference type="PhylomeDB" id="A0A0G4EAS5"/>
<keyword evidence="4" id="KW-1185">Reference proteome</keyword>
<keyword evidence="2" id="KW-1133">Transmembrane helix</keyword>